<dbReference type="PANTHER" id="PTHR12147:SF26">
    <property type="entry name" value="PEPTIDASE M28 DOMAIN-CONTAINING PROTEIN"/>
    <property type="match status" value="1"/>
</dbReference>
<keyword evidence="7 13" id="KW-0645">Protease</keyword>
<dbReference type="Gene3D" id="3.50.30.30">
    <property type="match status" value="1"/>
</dbReference>
<keyword evidence="6" id="KW-0964">Secreted</keyword>
<evidence type="ECO:0000259" key="16">
    <source>
        <dbReference type="Pfam" id="PF04389"/>
    </source>
</evidence>
<feature type="chain" id="PRO_5040546531" description="Peptide hydrolase" evidence="13">
    <location>
        <begin position="18"/>
        <end position="524"/>
    </location>
</feature>
<dbReference type="GO" id="GO:0006508">
    <property type="term" value="P:proteolysis"/>
    <property type="evidence" value="ECO:0007669"/>
    <property type="project" value="UniProtKB-KW"/>
</dbReference>
<proteinExistence type="inferred from homology"/>
<feature type="compositionally biased region" description="Basic and acidic residues" evidence="14">
    <location>
        <begin position="513"/>
        <end position="524"/>
    </location>
</feature>
<dbReference type="GO" id="GO:0008235">
    <property type="term" value="F:metalloexopeptidase activity"/>
    <property type="evidence" value="ECO:0007669"/>
    <property type="project" value="InterPro"/>
</dbReference>
<evidence type="ECO:0000256" key="2">
    <source>
        <dbReference type="ARBA" id="ARBA00004613"/>
    </source>
</evidence>
<evidence type="ECO:0000256" key="5">
    <source>
        <dbReference type="ARBA" id="ARBA00022438"/>
    </source>
</evidence>
<organism evidence="17 18">
    <name type="scientific">Passalora fulva</name>
    <name type="common">Tomato leaf mold</name>
    <name type="synonym">Cladosporium fulvum</name>
    <dbReference type="NCBI Taxonomy" id="5499"/>
    <lineage>
        <taxon>Eukaryota</taxon>
        <taxon>Fungi</taxon>
        <taxon>Dikarya</taxon>
        <taxon>Ascomycota</taxon>
        <taxon>Pezizomycotina</taxon>
        <taxon>Dothideomycetes</taxon>
        <taxon>Dothideomycetidae</taxon>
        <taxon>Mycosphaerellales</taxon>
        <taxon>Mycosphaerellaceae</taxon>
        <taxon>Fulvia</taxon>
    </lineage>
</organism>
<dbReference type="GO" id="GO:0046872">
    <property type="term" value="F:metal ion binding"/>
    <property type="evidence" value="ECO:0007669"/>
    <property type="project" value="UniProtKB-KW"/>
</dbReference>
<evidence type="ECO:0000256" key="12">
    <source>
        <dbReference type="ARBA" id="ARBA00023180"/>
    </source>
</evidence>
<dbReference type="GO" id="GO:0004177">
    <property type="term" value="F:aminopeptidase activity"/>
    <property type="evidence" value="ECO:0007669"/>
    <property type="project" value="UniProtKB-KW"/>
</dbReference>
<evidence type="ECO:0000259" key="15">
    <source>
        <dbReference type="Pfam" id="PF02225"/>
    </source>
</evidence>
<dbReference type="Pfam" id="PF04389">
    <property type="entry name" value="Peptidase_M28"/>
    <property type="match status" value="1"/>
</dbReference>
<gene>
    <name evidence="17" type="ORF">CLAFUR5_11934</name>
</gene>
<keyword evidence="8 13" id="KW-0479">Metal-binding</keyword>
<comment type="similarity">
    <text evidence="3">Belongs to the peptidase M28 family. M28B subfamily.</text>
</comment>
<reference evidence="17" key="1">
    <citation type="submission" date="2021-12" db="EMBL/GenBank/DDBJ databases">
        <authorList>
            <person name="Zaccaron A."/>
            <person name="Stergiopoulos I."/>
        </authorList>
    </citation>
    <scope>NUCLEOTIDE SEQUENCE</scope>
    <source>
        <strain evidence="17">Race5_Kim</strain>
    </source>
</reference>
<dbReference type="SUPFAM" id="SSF53187">
    <property type="entry name" value="Zn-dependent exopeptidases"/>
    <property type="match status" value="1"/>
</dbReference>
<dbReference type="SUPFAM" id="SSF52025">
    <property type="entry name" value="PA domain"/>
    <property type="match status" value="1"/>
</dbReference>
<evidence type="ECO:0000256" key="1">
    <source>
        <dbReference type="ARBA" id="ARBA00001947"/>
    </source>
</evidence>
<dbReference type="FunFam" id="3.40.630.10:FF:000054">
    <property type="entry name" value="Peptide hydrolase"/>
    <property type="match status" value="1"/>
</dbReference>
<evidence type="ECO:0000256" key="11">
    <source>
        <dbReference type="ARBA" id="ARBA00022833"/>
    </source>
</evidence>
<feature type="signal peptide" evidence="13">
    <location>
        <begin position="1"/>
        <end position="17"/>
    </location>
</feature>
<dbReference type="CDD" id="cd02130">
    <property type="entry name" value="PA_ScAPY_like"/>
    <property type="match status" value="1"/>
</dbReference>
<feature type="region of interest" description="Disordered" evidence="14">
    <location>
        <begin position="19"/>
        <end position="40"/>
    </location>
</feature>
<evidence type="ECO:0000256" key="14">
    <source>
        <dbReference type="SAM" id="MobiDB-lite"/>
    </source>
</evidence>
<evidence type="ECO:0000313" key="18">
    <source>
        <dbReference type="Proteomes" id="UP000756132"/>
    </source>
</evidence>
<dbReference type="InterPro" id="IPR003137">
    <property type="entry name" value="PA_domain"/>
</dbReference>
<dbReference type="KEGG" id="ffu:CLAFUR5_11934"/>
<comment type="similarity">
    <text evidence="4">Belongs to the peptidase M28 family. M28A subfamily.</text>
</comment>
<feature type="compositionally biased region" description="Pro residues" evidence="14">
    <location>
        <begin position="22"/>
        <end position="33"/>
    </location>
</feature>
<dbReference type="InterPro" id="IPR007484">
    <property type="entry name" value="Peptidase_M28"/>
</dbReference>
<dbReference type="Pfam" id="PF02225">
    <property type="entry name" value="PA"/>
    <property type="match status" value="1"/>
</dbReference>
<dbReference type="EC" id="3.4.-.-" evidence="13"/>
<dbReference type="PANTHER" id="PTHR12147">
    <property type="entry name" value="METALLOPEPTIDASE M28 FAMILY MEMBER"/>
    <property type="match status" value="1"/>
</dbReference>
<keyword evidence="9 13" id="KW-0732">Signal</keyword>
<dbReference type="AlphaFoldDB" id="A0A9Q8PI20"/>
<name>A0A9Q8PI20_PASFU</name>
<dbReference type="EMBL" id="CP090172">
    <property type="protein sequence ID" value="UJO22790.1"/>
    <property type="molecule type" value="Genomic_DNA"/>
</dbReference>
<dbReference type="GO" id="GO:0005576">
    <property type="term" value="C:extracellular region"/>
    <property type="evidence" value="ECO:0007669"/>
    <property type="project" value="UniProtKB-SubCell"/>
</dbReference>
<dbReference type="Gene3D" id="3.40.630.10">
    <property type="entry name" value="Zn peptidases"/>
    <property type="match status" value="1"/>
</dbReference>
<feature type="region of interest" description="Disordered" evidence="14">
    <location>
        <begin position="484"/>
        <end position="524"/>
    </location>
</feature>
<feature type="domain" description="PA" evidence="15">
    <location>
        <begin position="140"/>
        <end position="228"/>
    </location>
</feature>
<evidence type="ECO:0000256" key="4">
    <source>
        <dbReference type="ARBA" id="ARBA00005957"/>
    </source>
</evidence>
<feature type="compositionally biased region" description="Basic residues" evidence="14">
    <location>
        <begin position="491"/>
        <end position="512"/>
    </location>
</feature>
<dbReference type="InterPro" id="IPR041756">
    <property type="entry name" value="M28_SGAP-like"/>
</dbReference>
<dbReference type="RefSeq" id="XP_047767156.1">
    <property type="nucleotide sequence ID" value="XM_047911082.1"/>
</dbReference>
<dbReference type="CDD" id="cd03876">
    <property type="entry name" value="M28_SGAP_like"/>
    <property type="match status" value="1"/>
</dbReference>
<dbReference type="Proteomes" id="UP000756132">
    <property type="component" value="Chromosome 10"/>
</dbReference>
<dbReference type="InterPro" id="IPR045175">
    <property type="entry name" value="M28_fam"/>
</dbReference>
<keyword evidence="5 17" id="KW-0031">Aminopeptidase</keyword>
<protein>
    <recommendedName>
        <fullName evidence="13">Peptide hydrolase</fullName>
        <ecNumber evidence="13">3.4.-.-</ecNumber>
    </recommendedName>
</protein>
<evidence type="ECO:0000256" key="9">
    <source>
        <dbReference type="ARBA" id="ARBA00022729"/>
    </source>
</evidence>
<keyword evidence="18" id="KW-1185">Reference proteome</keyword>
<keyword evidence="12" id="KW-0325">Glycoprotein</keyword>
<evidence type="ECO:0000256" key="10">
    <source>
        <dbReference type="ARBA" id="ARBA00022801"/>
    </source>
</evidence>
<dbReference type="OrthoDB" id="10013407at2759"/>
<evidence type="ECO:0000256" key="3">
    <source>
        <dbReference type="ARBA" id="ARBA00005634"/>
    </source>
</evidence>
<dbReference type="InterPro" id="IPR046450">
    <property type="entry name" value="PA_dom_sf"/>
</dbReference>
<sequence length="524" mass="55875">MIGSILSLAALAAAQEAYNPPSYTPPSYTPPSYTPAKEPVDSKALQASILESALSQKAHELEDAAYSTPQRNRVFSSPGHENTLQFIEGYLETVSDYYDFRRQEFQALYSQASGEFSADGTAYDPTIYQYSPSSPVEGITAALVPVANNGCNATDYPAEVSGAIALISRGLCDFGLKSALAGAAGAEGAIIYNNIPGPVTGGTLGPPPRAEGDYIPTAGITQDNGTALLAAINGGQTVEGVLLVDSVIENRTTYNIIADSKGGDKNNVLAIGAHSDSVYAGPGINDDGSGTIGILETAIQLAKYTTTNAVRFCFWSAEEFGLLGSEYYASQINGTEEAEKIRLYLNFDMIASPNYVYALYDGDGSAFNITGPPGSGEAEAFFENWFEEQGLPTKETDFDGRSDYGPFLDIGVAAGGIFTGAEEVKTEEEAAVFGGEAGVAYDVNYHQAGDNYTNLNFEAFLVNTKAIAAATAFYTTSFDSLPPRNATIEGRKRRSVSRHPHKRQNKMSHSHHMHDCGRSEKITH</sequence>
<feature type="domain" description="Peptidase M28" evidence="16">
    <location>
        <begin position="255"/>
        <end position="469"/>
    </location>
</feature>
<comment type="subcellular location">
    <subcellularLocation>
        <location evidence="2">Secreted</location>
    </subcellularLocation>
</comment>
<keyword evidence="11 13" id="KW-0862">Zinc</keyword>
<evidence type="ECO:0000256" key="8">
    <source>
        <dbReference type="ARBA" id="ARBA00022723"/>
    </source>
</evidence>
<accession>A0A9Q8PI20</accession>
<comment type="cofactor">
    <cofactor evidence="1">
        <name>Zn(2+)</name>
        <dbReference type="ChEBI" id="CHEBI:29105"/>
    </cofactor>
</comment>
<dbReference type="OMA" id="VRFCFWT"/>
<evidence type="ECO:0000256" key="6">
    <source>
        <dbReference type="ARBA" id="ARBA00022525"/>
    </source>
</evidence>
<reference evidence="17" key="2">
    <citation type="journal article" date="2022" name="Microb. Genom.">
        <title>A chromosome-scale genome assembly of the tomato pathogen Cladosporium fulvum reveals a compartmentalized genome architecture and the presence of a dispensable chromosome.</title>
        <authorList>
            <person name="Zaccaron A.Z."/>
            <person name="Chen L.H."/>
            <person name="Samaras A."/>
            <person name="Stergiopoulos I."/>
        </authorList>
    </citation>
    <scope>NUCLEOTIDE SEQUENCE</scope>
    <source>
        <strain evidence="17">Race5_Kim</strain>
    </source>
</reference>
<evidence type="ECO:0000313" key="17">
    <source>
        <dbReference type="EMBL" id="UJO22790.1"/>
    </source>
</evidence>
<evidence type="ECO:0000256" key="7">
    <source>
        <dbReference type="ARBA" id="ARBA00022670"/>
    </source>
</evidence>
<keyword evidence="10 13" id="KW-0378">Hydrolase</keyword>
<dbReference type="GeneID" id="71991812"/>
<evidence type="ECO:0000256" key="13">
    <source>
        <dbReference type="RuleBase" id="RU361240"/>
    </source>
</evidence>